<dbReference type="Proteomes" id="UP000010847">
    <property type="component" value="Chromosome"/>
</dbReference>
<keyword evidence="1" id="KW-0812">Transmembrane</keyword>
<evidence type="ECO:0000313" key="2">
    <source>
        <dbReference type="EMBL" id="AHF07042.1"/>
    </source>
</evidence>
<accession>W0E8E8</accession>
<evidence type="ECO:0008006" key="4">
    <source>
        <dbReference type="Google" id="ProtNLM"/>
    </source>
</evidence>
<dbReference type="RefSeq" id="WP_006717103.1">
    <property type="nucleotide sequence ID" value="NZ_CP007032.1"/>
</dbReference>
<dbReference type="AlphaFoldDB" id="W0E8E8"/>
<dbReference type="Pfam" id="PF09997">
    <property type="entry name" value="DUF2238"/>
    <property type="match status" value="1"/>
</dbReference>
<sequence>MKRVILGLYSLLSVTIIVNGFGEISQNVWGSFGMSMLTLIFMTLPFLIEKRFKLEFPREFLSVLLLFFYASMFLGTANHFYTRFWWWDKMLHGFSGLIFANLGFLIAMFLQNREKIGSALNRILVALFAFCFSVAAGAVWEIYEYTMDEIFGFLYQGVGIHDTMTDIIADALGALIFALFLFFQGQGKIKMISEGEEKTTHDYGQ</sequence>
<keyword evidence="1" id="KW-0472">Membrane</keyword>
<keyword evidence="1" id="KW-1133">Transmembrane helix</keyword>
<feature type="transmembrane region" description="Helical" evidence="1">
    <location>
        <begin position="60"/>
        <end position="81"/>
    </location>
</feature>
<gene>
    <name evidence="2" type="ORF">DESME_08150</name>
</gene>
<protein>
    <recommendedName>
        <fullName evidence="4">Membrane-spanning protein</fullName>
    </recommendedName>
</protein>
<evidence type="ECO:0000313" key="3">
    <source>
        <dbReference type="Proteomes" id="UP000010847"/>
    </source>
</evidence>
<dbReference type="KEGG" id="dmt:DESME_08150"/>
<feature type="transmembrane region" description="Helical" evidence="1">
    <location>
        <begin position="93"/>
        <end position="111"/>
    </location>
</feature>
<keyword evidence="3" id="KW-1185">Reference proteome</keyword>
<organism evidence="2 3">
    <name type="scientific">Desulfitobacterium metallireducens DSM 15288</name>
    <dbReference type="NCBI Taxonomy" id="871968"/>
    <lineage>
        <taxon>Bacteria</taxon>
        <taxon>Bacillati</taxon>
        <taxon>Bacillota</taxon>
        <taxon>Clostridia</taxon>
        <taxon>Eubacteriales</taxon>
        <taxon>Desulfitobacteriaceae</taxon>
        <taxon>Desulfitobacterium</taxon>
    </lineage>
</organism>
<dbReference type="EMBL" id="CP007032">
    <property type="protein sequence ID" value="AHF07042.1"/>
    <property type="molecule type" value="Genomic_DNA"/>
</dbReference>
<proteinExistence type="predicted"/>
<dbReference type="HOGENOM" id="CLU_070751_3_0_9"/>
<feature type="transmembrane region" description="Helical" evidence="1">
    <location>
        <begin position="123"/>
        <end position="143"/>
    </location>
</feature>
<reference evidence="2 3" key="1">
    <citation type="submission" date="2013-12" db="EMBL/GenBank/DDBJ databases">
        <authorList>
            <consortium name="DOE Joint Genome Institute"/>
            <person name="Smidt H."/>
            <person name="Huntemann M."/>
            <person name="Han J."/>
            <person name="Chen A."/>
            <person name="Kyrpides N."/>
            <person name="Mavromatis K."/>
            <person name="Markowitz V."/>
            <person name="Palaniappan K."/>
            <person name="Ivanova N."/>
            <person name="Schaumberg A."/>
            <person name="Pati A."/>
            <person name="Liolios K."/>
            <person name="Nordberg H.P."/>
            <person name="Cantor M.N."/>
            <person name="Hua S.X."/>
            <person name="Woyke T."/>
        </authorList>
    </citation>
    <scope>NUCLEOTIDE SEQUENCE [LARGE SCALE GENOMIC DNA]</scope>
    <source>
        <strain evidence="3">DSM 15288</strain>
    </source>
</reference>
<feature type="transmembrane region" description="Helical" evidence="1">
    <location>
        <begin position="30"/>
        <end position="48"/>
    </location>
</feature>
<feature type="transmembrane region" description="Helical" evidence="1">
    <location>
        <begin position="163"/>
        <end position="183"/>
    </location>
</feature>
<dbReference type="eggNOG" id="COG2865">
    <property type="taxonomic scope" value="Bacteria"/>
</dbReference>
<dbReference type="STRING" id="871968.DESME_08150"/>
<dbReference type="InterPro" id="IPR014509">
    <property type="entry name" value="YjdF-like"/>
</dbReference>
<evidence type="ECO:0000256" key="1">
    <source>
        <dbReference type="SAM" id="Phobius"/>
    </source>
</evidence>
<name>W0E8E8_9FIRM</name>